<keyword evidence="8 10" id="KW-1133">Transmembrane helix</keyword>
<feature type="transmembrane region" description="Helical" evidence="10">
    <location>
        <begin position="177"/>
        <end position="195"/>
    </location>
</feature>
<feature type="transmembrane region" description="Helical" evidence="10">
    <location>
        <begin position="31"/>
        <end position="48"/>
    </location>
</feature>
<name>A0A0E9LQR8_9BACT</name>
<evidence type="ECO:0000256" key="3">
    <source>
        <dbReference type="ARBA" id="ARBA00006669"/>
    </source>
</evidence>
<dbReference type="RefSeq" id="WP_062128489.1">
    <property type="nucleotide sequence ID" value="NZ_BAZW01000076.1"/>
</dbReference>
<dbReference type="GO" id="GO:0005886">
    <property type="term" value="C:plasma membrane"/>
    <property type="evidence" value="ECO:0007669"/>
    <property type="project" value="UniProtKB-SubCell"/>
</dbReference>
<evidence type="ECO:0000256" key="7">
    <source>
        <dbReference type="ARBA" id="ARBA00022692"/>
    </source>
</evidence>
<evidence type="ECO:0000256" key="6">
    <source>
        <dbReference type="ARBA" id="ARBA00022475"/>
    </source>
</evidence>
<comment type="similarity">
    <text evidence="3">Belongs to the nicotinamide ribonucleoside (NR) uptake permease (TC 4.B.1) family.</text>
</comment>
<dbReference type="NCBIfam" id="TIGR01528">
    <property type="entry name" value="NMN_trans_PnuC"/>
    <property type="match status" value="1"/>
</dbReference>
<evidence type="ECO:0000256" key="4">
    <source>
        <dbReference type="ARBA" id="ARBA00017522"/>
    </source>
</evidence>
<evidence type="ECO:0000256" key="8">
    <source>
        <dbReference type="ARBA" id="ARBA00022989"/>
    </source>
</evidence>
<dbReference type="Pfam" id="PF04973">
    <property type="entry name" value="NMN_transporter"/>
    <property type="match status" value="1"/>
</dbReference>
<keyword evidence="6" id="KW-1003">Cell membrane</keyword>
<dbReference type="Proteomes" id="UP000032900">
    <property type="component" value="Unassembled WGS sequence"/>
</dbReference>
<feature type="transmembrane region" description="Helical" evidence="10">
    <location>
        <begin position="6"/>
        <end position="24"/>
    </location>
</feature>
<keyword evidence="9 10" id="KW-0472">Membrane</keyword>
<feature type="transmembrane region" description="Helical" evidence="10">
    <location>
        <begin position="97"/>
        <end position="118"/>
    </location>
</feature>
<comment type="function">
    <text evidence="1">Required for nicotinamide riboside transport across the inner membrane.</text>
</comment>
<evidence type="ECO:0000256" key="2">
    <source>
        <dbReference type="ARBA" id="ARBA00004651"/>
    </source>
</evidence>
<dbReference type="EMBL" id="BAZW01000076">
    <property type="protein sequence ID" value="GAO27589.1"/>
    <property type="molecule type" value="Genomic_DNA"/>
</dbReference>
<dbReference type="AlphaFoldDB" id="A0A0E9LQR8"/>
<evidence type="ECO:0000313" key="11">
    <source>
        <dbReference type="EMBL" id="GAO27589.1"/>
    </source>
</evidence>
<gene>
    <name evidence="11" type="ORF">JCM15548_14426</name>
</gene>
<evidence type="ECO:0000313" key="12">
    <source>
        <dbReference type="Proteomes" id="UP000032900"/>
    </source>
</evidence>
<dbReference type="OrthoDB" id="9791248at2"/>
<comment type="subcellular location">
    <subcellularLocation>
        <location evidence="2">Cell membrane</location>
        <topology evidence="2">Multi-pass membrane protein</topology>
    </subcellularLocation>
</comment>
<organism evidence="11 12">
    <name type="scientific">Geofilum rubicundum JCM 15548</name>
    <dbReference type="NCBI Taxonomy" id="1236989"/>
    <lineage>
        <taxon>Bacteria</taxon>
        <taxon>Pseudomonadati</taxon>
        <taxon>Bacteroidota</taxon>
        <taxon>Bacteroidia</taxon>
        <taxon>Marinilabiliales</taxon>
        <taxon>Marinilabiliaceae</taxon>
        <taxon>Geofilum</taxon>
    </lineage>
</organism>
<reference evidence="11 12" key="1">
    <citation type="journal article" date="2015" name="Microbes Environ.">
        <title>Distribution and evolution of nitrogen fixation genes in the phylum bacteroidetes.</title>
        <authorList>
            <person name="Inoue J."/>
            <person name="Oshima K."/>
            <person name="Suda W."/>
            <person name="Sakamoto M."/>
            <person name="Iino T."/>
            <person name="Noda S."/>
            <person name="Hongoh Y."/>
            <person name="Hattori M."/>
            <person name="Ohkuma M."/>
        </authorList>
    </citation>
    <scope>NUCLEOTIDE SEQUENCE [LARGE SCALE GENOMIC DNA]</scope>
    <source>
        <strain evidence="11">JCM 15548</strain>
    </source>
</reference>
<dbReference type="InterPro" id="IPR006419">
    <property type="entry name" value="NMN_transpt_PnuC"/>
</dbReference>
<protein>
    <recommendedName>
        <fullName evidence="4">Nicotinamide riboside transporter PnuC</fullName>
    </recommendedName>
</protein>
<dbReference type="STRING" id="1236989.JCM15548_14426"/>
<comment type="caution">
    <text evidence="11">The sequence shown here is derived from an EMBL/GenBank/DDBJ whole genome shotgun (WGS) entry which is preliminary data.</text>
</comment>
<keyword evidence="12" id="KW-1185">Reference proteome</keyword>
<evidence type="ECO:0000256" key="1">
    <source>
        <dbReference type="ARBA" id="ARBA00002672"/>
    </source>
</evidence>
<evidence type="ECO:0000256" key="10">
    <source>
        <dbReference type="SAM" id="Phobius"/>
    </source>
</evidence>
<keyword evidence="5" id="KW-0813">Transport</keyword>
<proteinExistence type="inferred from homology"/>
<dbReference type="PANTHER" id="PTHR36122:SF2">
    <property type="entry name" value="NICOTINAMIDE RIBOSIDE TRANSPORTER PNUC"/>
    <property type="match status" value="1"/>
</dbReference>
<accession>A0A0E9LQR8</accession>
<dbReference type="GO" id="GO:0034257">
    <property type="term" value="F:nicotinamide riboside transmembrane transporter activity"/>
    <property type="evidence" value="ECO:0007669"/>
    <property type="project" value="InterPro"/>
</dbReference>
<dbReference type="PANTHER" id="PTHR36122">
    <property type="entry name" value="NICOTINAMIDE RIBOSIDE TRANSPORTER PNUC"/>
    <property type="match status" value="1"/>
</dbReference>
<evidence type="ECO:0000256" key="9">
    <source>
        <dbReference type="ARBA" id="ARBA00023136"/>
    </source>
</evidence>
<sequence>MITWLHLNWVELAGTIFAIAYLYLSVRENIWLWPVGFLTSSLYLIVFFQSRLYADMGLQGYYLVVSVYGWFHWMGHRKEPQLPETNIPTLSINLSQWMKYLSLLLVLTIVFYFVLKYLPAYIDLPDSDLPLGDAFTTAGGIVATWMLAQKILENWLVWMVINGFSLGMYVYKELYITVFLFIIYTGMSVVGYYKWKKHMSSKPEPSHKPGL</sequence>
<keyword evidence="7 10" id="KW-0812">Transmembrane</keyword>
<evidence type="ECO:0000256" key="5">
    <source>
        <dbReference type="ARBA" id="ARBA00022448"/>
    </source>
</evidence>